<keyword evidence="1" id="KW-0812">Transmembrane</keyword>
<keyword evidence="1" id="KW-1133">Transmembrane helix</keyword>
<keyword evidence="1" id="KW-0472">Membrane</keyword>
<dbReference type="Proteomes" id="UP000327044">
    <property type="component" value="Unassembled WGS sequence"/>
</dbReference>
<comment type="caution">
    <text evidence="2">The sequence shown here is derived from an EMBL/GenBank/DDBJ whole genome shotgun (WGS) entry which is preliminary data.</text>
</comment>
<organism evidence="2 3">
    <name type="scientific">Photinus pyralis</name>
    <name type="common">Common eastern firefly</name>
    <name type="synonym">Lampyris pyralis</name>
    <dbReference type="NCBI Taxonomy" id="7054"/>
    <lineage>
        <taxon>Eukaryota</taxon>
        <taxon>Metazoa</taxon>
        <taxon>Ecdysozoa</taxon>
        <taxon>Arthropoda</taxon>
        <taxon>Hexapoda</taxon>
        <taxon>Insecta</taxon>
        <taxon>Pterygota</taxon>
        <taxon>Neoptera</taxon>
        <taxon>Endopterygota</taxon>
        <taxon>Coleoptera</taxon>
        <taxon>Polyphaga</taxon>
        <taxon>Elateriformia</taxon>
        <taxon>Elateroidea</taxon>
        <taxon>Lampyridae</taxon>
        <taxon>Lampyrinae</taxon>
        <taxon>Photinus</taxon>
    </lineage>
</organism>
<dbReference type="InParanoid" id="A0A5N4AYI5"/>
<name>A0A5N4AYI5_PHOPY</name>
<dbReference type="AlphaFoldDB" id="A0A5N4AYI5"/>
<dbReference type="EMBL" id="VVIM01000002">
    <property type="protein sequence ID" value="KAB0802421.1"/>
    <property type="molecule type" value="Genomic_DNA"/>
</dbReference>
<evidence type="ECO:0000313" key="2">
    <source>
        <dbReference type="EMBL" id="KAB0802421.1"/>
    </source>
</evidence>
<sequence>MESVKDIPVVGGVINFFWQLSLMVLQIYVNILKLTFNIATNITSWFLEMIKSVLQSAIGFLDEAIQQTKQYENRVAEFIIKILVTLQEVLSYPIKSIKTTFQTG</sequence>
<proteinExistence type="predicted"/>
<accession>A0A5N4AYI5</accession>
<gene>
    <name evidence="2" type="ORF">PPYR_04607</name>
</gene>
<reference evidence="2 3" key="1">
    <citation type="journal article" date="2018" name="Elife">
        <title>Firefly genomes illuminate parallel origins of bioluminescence in beetles.</title>
        <authorList>
            <person name="Fallon T.R."/>
            <person name="Lower S.E."/>
            <person name="Chang C.H."/>
            <person name="Bessho-Uehara M."/>
            <person name="Martin G.J."/>
            <person name="Bewick A.J."/>
            <person name="Behringer M."/>
            <person name="Debat H.J."/>
            <person name="Wong I."/>
            <person name="Day J.C."/>
            <person name="Suvorov A."/>
            <person name="Silva C.J."/>
            <person name="Stanger-Hall K.F."/>
            <person name="Hall D.W."/>
            <person name="Schmitz R.J."/>
            <person name="Nelson D.R."/>
            <person name="Lewis S.M."/>
            <person name="Shigenobu S."/>
            <person name="Bybee S.M."/>
            <person name="Larracuente A.M."/>
            <person name="Oba Y."/>
            <person name="Weng J.K."/>
        </authorList>
    </citation>
    <scope>NUCLEOTIDE SEQUENCE [LARGE SCALE GENOMIC DNA]</scope>
    <source>
        <strain evidence="2">1611_PpyrPB1</strain>
        <tissue evidence="2">Whole body</tissue>
    </source>
</reference>
<evidence type="ECO:0000256" key="1">
    <source>
        <dbReference type="SAM" id="Phobius"/>
    </source>
</evidence>
<feature type="transmembrane region" description="Helical" evidence="1">
    <location>
        <begin position="7"/>
        <end position="29"/>
    </location>
</feature>
<evidence type="ECO:0000313" key="3">
    <source>
        <dbReference type="Proteomes" id="UP000327044"/>
    </source>
</evidence>
<protein>
    <submittedName>
        <fullName evidence="2">Uncharacterized protein</fullName>
    </submittedName>
</protein>
<keyword evidence="3" id="KW-1185">Reference proteome</keyword>